<dbReference type="InterPro" id="IPR041664">
    <property type="entry name" value="AAA_16"/>
</dbReference>
<keyword evidence="5" id="KW-0238">DNA-binding</keyword>
<dbReference type="InterPro" id="IPR016032">
    <property type="entry name" value="Sig_transdc_resp-reg_C-effctor"/>
</dbReference>
<sequence>MGDELDRFLSWARHRPAGLLIEGEAGIGKTTLWAGVVDRGTTGGFHVLSARAEQAESGLAHGTVADLLAAVDPAVLAALPDVQRLAADRVLLRDPGVGGPTDERVTAAALLGAVHALSETAPVLLAVDDVQWLDPSSLAVLAFVARRVRGPVGVAVTERSGDDASPPASAWLQVGTSALVRVRVAPMSLGALHTMLTARLGRRFSRPAIVRIAEVSGGNPLYALELARVVGSGDTRLPETLAEVVRLRVDGLHDEVRDALLVAASATVPTVDLLAAAAGTTAAEVTAVLEAAEVEGIVVIEGNRIRFTHPLLASGIYENAEPQRRREIHRRLADLKTQPELRARHLALASTRGDDATVATLDAAADSARSRGAPAAAAEFLELALRLGGNGVSRRIRAAEHHYVAGDMHRAAALLDGVLTDLRPGVLRAVALNLLAGLRTFEDDYAGAVDLLEQARLDAAGNDAVMVTTLLSLAFSQGMVGVFDEQLETARQALQIAESTGVPSLVSRALAMWVHVSCQAGHGLDLQSLERAVALEDRDDDTPIPFRATATRGLMFAMTGRLAEADEQLAEVAERCLQRGAEHDLMAVMGYRTLVALWRGQYDEADRRAADMLERAEQLGGSMVIAFSICAAAAGHRGRERRARECARAALAQGAGYPPLTVWASASLAFLEVSLGNYRQAAEAAEPLVALYRPYPGTELMTSCFLPDAVEAYVALGRLDDAEPMIAALERNGAALDRPWMLAVGNRCRGLLSAARGDHAAALDALECAMAEHDRLPMPFERARTQLVLAETLRALRRRDAGAEAAREALRQFDALGAPLWSARARKALSGKASSAPASTQPSAPRLTESERRVAELAAAGMSNRDIAETLYVSVKTVETNLTRAYRKLGIRSRAQLGTRLGAATES</sequence>
<keyword evidence="6" id="KW-1185">Reference proteome</keyword>
<name>A0A839QFI1_MYCIR</name>
<dbReference type="GO" id="GO:0005737">
    <property type="term" value="C:cytoplasm"/>
    <property type="evidence" value="ECO:0007669"/>
    <property type="project" value="TreeGrafter"/>
</dbReference>
<evidence type="ECO:0000256" key="3">
    <source>
        <dbReference type="SAM" id="MobiDB-lite"/>
    </source>
</evidence>
<dbReference type="InterPro" id="IPR000792">
    <property type="entry name" value="Tscrpt_reg_LuxR_C"/>
</dbReference>
<feature type="compositionally biased region" description="Low complexity" evidence="3">
    <location>
        <begin position="833"/>
        <end position="845"/>
    </location>
</feature>
<dbReference type="PRINTS" id="PR00038">
    <property type="entry name" value="HTHLUXR"/>
</dbReference>
<dbReference type="GO" id="GO:0004016">
    <property type="term" value="F:adenylate cyclase activity"/>
    <property type="evidence" value="ECO:0007669"/>
    <property type="project" value="TreeGrafter"/>
</dbReference>
<dbReference type="Proteomes" id="UP000550501">
    <property type="component" value="Unassembled WGS sequence"/>
</dbReference>
<dbReference type="GO" id="GO:0003677">
    <property type="term" value="F:DNA binding"/>
    <property type="evidence" value="ECO:0007669"/>
    <property type="project" value="UniProtKB-KW"/>
</dbReference>
<proteinExistence type="predicted"/>
<dbReference type="InterPro" id="IPR036388">
    <property type="entry name" value="WH-like_DNA-bd_sf"/>
</dbReference>
<dbReference type="Gene3D" id="1.25.40.10">
    <property type="entry name" value="Tetratricopeptide repeat domain"/>
    <property type="match status" value="2"/>
</dbReference>
<evidence type="ECO:0000313" key="6">
    <source>
        <dbReference type="Proteomes" id="UP000550501"/>
    </source>
</evidence>
<evidence type="ECO:0000256" key="1">
    <source>
        <dbReference type="ARBA" id="ARBA00022741"/>
    </source>
</evidence>
<dbReference type="PANTHER" id="PTHR16305:SF35">
    <property type="entry name" value="TRANSCRIPTIONAL ACTIVATOR DOMAIN"/>
    <property type="match status" value="1"/>
</dbReference>
<accession>A0A839QFI1</accession>
<dbReference type="SUPFAM" id="SSF48452">
    <property type="entry name" value="TPR-like"/>
    <property type="match status" value="1"/>
</dbReference>
<dbReference type="InterPro" id="IPR011990">
    <property type="entry name" value="TPR-like_helical_dom_sf"/>
</dbReference>
<dbReference type="GO" id="GO:0006355">
    <property type="term" value="P:regulation of DNA-templated transcription"/>
    <property type="evidence" value="ECO:0007669"/>
    <property type="project" value="InterPro"/>
</dbReference>
<dbReference type="Pfam" id="PF13191">
    <property type="entry name" value="AAA_16"/>
    <property type="match status" value="1"/>
</dbReference>
<evidence type="ECO:0000256" key="2">
    <source>
        <dbReference type="ARBA" id="ARBA00022840"/>
    </source>
</evidence>
<keyword evidence="1" id="KW-0547">Nucleotide-binding</keyword>
<organism evidence="5 6">
    <name type="scientific">Mycolicibacterium iranicum</name>
    <name type="common">Mycobacterium iranicum</name>
    <dbReference type="NCBI Taxonomy" id="912594"/>
    <lineage>
        <taxon>Bacteria</taxon>
        <taxon>Bacillati</taxon>
        <taxon>Actinomycetota</taxon>
        <taxon>Actinomycetes</taxon>
        <taxon>Mycobacteriales</taxon>
        <taxon>Mycobacteriaceae</taxon>
        <taxon>Mycolicibacterium</taxon>
    </lineage>
</organism>
<dbReference type="SUPFAM" id="SSF46894">
    <property type="entry name" value="C-terminal effector domain of the bipartite response regulators"/>
    <property type="match status" value="1"/>
</dbReference>
<feature type="region of interest" description="Disordered" evidence="3">
    <location>
        <begin position="831"/>
        <end position="850"/>
    </location>
</feature>
<dbReference type="InterPro" id="IPR027417">
    <property type="entry name" value="P-loop_NTPase"/>
</dbReference>
<protein>
    <submittedName>
        <fullName evidence="5">DNA-binding NarL/FixJ family response regulator</fullName>
    </submittedName>
</protein>
<dbReference type="Gene3D" id="1.10.10.10">
    <property type="entry name" value="Winged helix-like DNA-binding domain superfamily/Winged helix DNA-binding domain"/>
    <property type="match status" value="1"/>
</dbReference>
<feature type="domain" description="HTH luxR-type" evidence="4">
    <location>
        <begin position="840"/>
        <end position="905"/>
    </location>
</feature>
<evidence type="ECO:0000259" key="4">
    <source>
        <dbReference type="PROSITE" id="PS50043"/>
    </source>
</evidence>
<dbReference type="PROSITE" id="PS50043">
    <property type="entry name" value="HTH_LUXR_2"/>
    <property type="match status" value="1"/>
</dbReference>
<gene>
    <name evidence="5" type="ORF">FHR72_004773</name>
</gene>
<keyword evidence="2" id="KW-0067">ATP-binding</keyword>
<dbReference type="SMART" id="SM00421">
    <property type="entry name" value="HTH_LUXR"/>
    <property type="match status" value="1"/>
</dbReference>
<dbReference type="GO" id="GO:0005524">
    <property type="term" value="F:ATP binding"/>
    <property type="evidence" value="ECO:0007669"/>
    <property type="project" value="UniProtKB-KW"/>
</dbReference>
<dbReference type="PROSITE" id="PS00622">
    <property type="entry name" value="HTH_LUXR_1"/>
    <property type="match status" value="1"/>
</dbReference>
<dbReference type="CDD" id="cd06170">
    <property type="entry name" value="LuxR_C_like"/>
    <property type="match status" value="1"/>
</dbReference>
<dbReference type="PANTHER" id="PTHR16305">
    <property type="entry name" value="TESTICULAR SOLUBLE ADENYLYL CYCLASE"/>
    <property type="match status" value="1"/>
</dbReference>
<reference evidence="5 6" key="1">
    <citation type="submission" date="2020-08" db="EMBL/GenBank/DDBJ databases">
        <title>The Agave Microbiome: Exploring the role of microbial communities in plant adaptations to desert environments.</title>
        <authorList>
            <person name="Partida-Martinez L.P."/>
        </authorList>
    </citation>
    <scope>NUCLEOTIDE SEQUENCE [LARGE SCALE GENOMIC DNA]</scope>
    <source>
        <strain evidence="5 6">AT2.18</strain>
    </source>
</reference>
<dbReference type="EMBL" id="JACHVU010000015">
    <property type="protein sequence ID" value="MBB2993265.1"/>
    <property type="molecule type" value="Genomic_DNA"/>
</dbReference>
<dbReference type="SUPFAM" id="SSF52540">
    <property type="entry name" value="P-loop containing nucleoside triphosphate hydrolases"/>
    <property type="match status" value="1"/>
</dbReference>
<dbReference type="Pfam" id="PF00196">
    <property type="entry name" value="GerE"/>
    <property type="match status" value="1"/>
</dbReference>
<evidence type="ECO:0000313" key="5">
    <source>
        <dbReference type="EMBL" id="MBB2993265.1"/>
    </source>
</evidence>
<comment type="caution">
    <text evidence="5">The sequence shown here is derived from an EMBL/GenBank/DDBJ whole genome shotgun (WGS) entry which is preliminary data.</text>
</comment>
<dbReference type="AlphaFoldDB" id="A0A839QFI1"/>
<dbReference type="RefSeq" id="WP_183473012.1">
    <property type="nucleotide sequence ID" value="NZ_JACHVU010000015.1"/>
</dbReference>